<reference evidence="5" key="2">
    <citation type="submission" date="2005-08" db="EMBL/GenBank/DDBJ databases">
        <title>Characterization of hydrogenases from the marine filamentous, non-heterocystous, cyanobacterium Lyngbya majuscula CCAP 1446/4.</title>
        <authorList>
            <person name="Leitao E."/>
            <person name="Oxelfelt F."/>
            <person name="Oliveira P."/>
            <person name="Ferreira D."/>
            <person name="Burja A.M."/>
            <person name="Wright P.C."/>
            <person name="Tamagnini P."/>
        </authorList>
    </citation>
    <scope>NUCLEOTIDE SEQUENCE</scope>
    <source>
        <strain evidence="5">CCAP 1446/4</strain>
    </source>
</reference>
<evidence type="ECO:0000256" key="3">
    <source>
        <dbReference type="ARBA" id="ARBA00022750"/>
    </source>
</evidence>
<dbReference type="GO" id="GO:0004190">
    <property type="term" value="F:aspartic-type endopeptidase activity"/>
    <property type="evidence" value="ECO:0007669"/>
    <property type="project" value="UniProtKB-KW"/>
</dbReference>
<keyword evidence="4" id="KW-0378">Hydrolase</keyword>
<proteinExistence type="inferred from homology"/>
<organism evidence="5">
    <name type="scientific">Limnoraphis robusta CCAP 1446/4</name>
    <dbReference type="NCBI Taxonomy" id="197229"/>
    <lineage>
        <taxon>Bacteria</taxon>
        <taxon>Bacillati</taxon>
        <taxon>Cyanobacteriota</taxon>
        <taxon>Cyanophyceae</taxon>
        <taxon>Oscillatoriophycideae</taxon>
        <taxon>Oscillatoriales</taxon>
        <taxon>Sirenicapillariaceae</taxon>
        <taxon>Limnoraphis</taxon>
    </lineage>
</organism>
<protein>
    <submittedName>
        <fullName evidence="5">HupW</fullName>
    </submittedName>
</protein>
<dbReference type="GO" id="GO:0016485">
    <property type="term" value="P:protein processing"/>
    <property type="evidence" value="ECO:0007669"/>
    <property type="project" value="TreeGrafter"/>
</dbReference>
<dbReference type="SUPFAM" id="SSF53163">
    <property type="entry name" value="HybD-like"/>
    <property type="match status" value="1"/>
</dbReference>
<dbReference type="PANTHER" id="PTHR30302:SF1">
    <property type="entry name" value="HYDROGENASE 2 MATURATION PROTEASE"/>
    <property type="match status" value="1"/>
</dbReference>
<dbReference type="Pfam" id="PF01750">
    <property type="entry name" value="HycI"/>
    <property type="match status" value="1"/>
</dbReference>
<dbReference type="InterPro" id="IPR023430">
    <property type="entry name" value="Pept_HybD-like_dom_sf"/>
</dbReference>
<reference evidence="5" key="1">
    <citation type="journal article" date="2002" name="Microbiol. Mol. Biol. Rev.">
        <title>Hydrogenases and hydrogen metabolism of cyanobacteria.</title>
        <authorList>
            <person name="Tamagnini P."/>
            <person name="Axelsson R."/>
            <person name="Lindberg P."/>
            <person name="Oxelfelt F."/>
            <person name="Wunschiers R."/>
            <person name="Lindblad P."/>
        </authorList>
    </citation>
    <scope>NUCLEOTIDE SEQUENCE</scope>
    <source>
        <strain evidence="5">CCAP 1446/4</strain>
    </source>
</reference>
<reference evidence="5" key="3">
    <citation type="submission" date="2005-08" db="EMBL/GenBank/DDBJ databases">
        <title>Repetitive sequences within intergenic regions of cyanobacterial uptake hydrogenase genes (hupSL).</title>
        <authorList>
            <person name="Tamagnini P."/>
            <person name="Leitao E."/>
            <person name="Almeida L."/>
            <person name="Lindberg P."/>
            <person name="Burja A.M."/>
            <person name="Wright P.C."/>
            <person name="Lindblad P."/>
        </authorList>
    </citation>
    <scope>NUCLEOTIDE SEQUENCE</scope>
    <source>
        <strain evidence="5">CCAP 1446/4</strain>
    </source>
</reference>
<dbReference type="GO" id="GO:0008047">
    <property type="term" value="F:enzyme activator activity"/>
    <property type="evidence" value="ECO:0007669"/>
    <property type="project" value="InterPro"/>
</dbReference>
<accession>Q4A552</accession>
<dbReference type="PANTHER" id="PTHR30302">
    <property type="entry name" value="HYDROGENASE 1 MATURATION PROTEASE"/>
    <property type="match status" value="1"/>
</dbReference>
<dbReference type="AlphaFoldDB" id="Q4A552"/>
<name>Q4A552_9CYAN</name>
<evidence type="ECO:0000313" key="5">
    <source>
        <dbReference type="EMBL" id="AAZ73687.1"/>
    </source>
</evidence>
<dbReference type="NCBIfam" id="TIGR00072">
    <property type="entry name" value="hydrog_prot"/>
    <property type="match status" value="1"/>
</dbReference>
<dbReference type="CDD" id="cd06063">
    <property type="entry name" value="H2MP_Cyano-H2up"/>
    <property type="match status" value="1"/>
</dbReference>
<evidence type="ECO:0000256" key="1">
    <source>
        <dbReference type="ARBA" id="ARBA00006814"/>
    </source>
</evidence>
<evidence type="ECO:0000256" key="4">
    <source>
        <dbReference type="ARBA" id="ARBA00022801"/>
    </source>
</evidence>
<keyword evidence="3" id="KW-0064">Aspartyl protease</keyword>
<keyword evidence="2" id="KW-0645">Protease</keyword>
<sequence length="177" mass="19355">MLTIIGCGNLNRCDDAVGVIIAQRLQQYLIQNPHPNVRIFDCGTAGMEVMFQARGSKQLIILDASSTGSEPGAVFEVPGSELEQLPEPSYNLHDFRWDHALAAGRRIFQEDFPQAVSVYLIEANSLEFGWELSSPVEQAAEKVFQSIIQIITSTAALSSIPGDHPLPVQPPTPNPDQ</sequence>
<gene>
    <name evidence="5" type="primary">hupW</name>
</gene>
<dbReference type="PRINTS" id="PR00446">
    <property type="entry name" value="HYDRGNUPTAKE"/>
</dbReference>
<dbReference type="Gene3D" id="3.40.50.1450">
    <property type="entry name" value="HybD-like"/>
    <property type="match status" value="1"/>
</dbReference>
<comment type="similarity">
    <text evidence="1">Belongs to the peptidase A31 family.</text>
</comment>
<dbReference type="EMBL" id="AF368526">
    <property type="protein sequence ID" value="AAZ73687.1"/>
    <property type="molecule type" value="Genomic_DNA"/>
</dbReference>
<dbReference type="MEROPS" id="A31.005"/>
<dbReference type="InterPro" id="IPR000671">
    <property type="entry name" value="Peptidase_A31"/>
</dbReference>
<evidence type="ECO:0000256" key="2">
    <source>
        <dbReference type="ARBA" id="ARBA00022670"/>
    </source>
</evidence>